<evidence type="ECO:0000313" key="2">
    <source>
        <dbReference type="Proteomes" id="UP000103899"/>
    </source>
</evidence>
<accession>I3VPY7</accession>
<organism evidence="1 2">
    <name type="scientific">miniopterid betaherpesvirus 1</name>
    <dbReference type="NCBI Taxonomy" id="3070189"/>
    <lineage>
        <taxon>Viruses</taxon>
        <taxon>Duplodnaviria</taxon>
        <taxon>Heunggongvirae</taxon>
        <taxon>Peploviricota</taxon>
        <taxon>Herviviricetes</taxon>
        <taxon>Herpesvirales</taxon>
        <taxon>Orthoherpesviridae</taxon>
        <taxon>Betaherpesvirinae</taxon>
        <taxon>Quwivirus</taxon>
        <taxon>Quwivirus miniopteridbeta1</taxon>
    </lineage>
</organism>
<name>I3VPY7_9BETA</name>
<evidence type="ECO:0000313" key="1">
    <source>
        <dbReference type="EMBL" id="AFK83831.1"/>
    </source>
</evidence>
<proteinExistence type="predicted"/>
<keyword evidence="2" id="KW-1185">Reference proteome</keyword>
<dbReference type="Proteomes" id="UP000103899">
    <property type="component" value="Segment"/>
</dbReference>
<protein>
    <submittedName>
        <fullName evidence="1">B6</fullName>
    </submittedName>
</protein>
<reference evidence="1 2" key="1">
    <citation type="journal article" date="2012" name="J. Virol.">
        <title>A Novel Bat Herpesvirus Encodes Homologues of Major Histocompatibility Complex Classes I and II, C-Type Lectin, and a Unique Family of Immune-Related Genes.</title>
        <authorList>
            <person name="Zhang H."/>
            <person name="Todd S."/>
            <person name="Tachedjian M."/>
            <person name="Barr J.A."/>
            <person name="Luo M."/>
            <person name="Yu M."/>
            <person name="Marsh G.A."/>
            <person name="Crameri G."/>
            <person name="Wang L.F."/>
        </authorList>
    </citation>
    <scope>NUCLEOTIDE SEQUENCE [LARGE SCALE GENOMIC DNA]</scope>
    <source>
        <strain evidence="1">B7D8</strain>
    </source>
</reference>
<sequence>MVGSPKRLLRYQRYKVSDARQHARAPLPQTPTKKINVYRPARIFTDLRTVGFRCIPWNETTISWAKNATRYLGPQYLRHLGAGPCPADKL</sequence>
<dbReference type="GeneID" id="80534718"/>
<dbReference type="EMBL" id="JQ805139">
    <property type="protein sequence ID" value="AFK83831.1"/>
    <property type="molecule type" value="Genomic_DNA"/>
</dbReference>
<dbReference type="KEGG" id="vg:80534718"/>
<dbReference type="RefSeq" id="YP_010797015.1">
    <property type="nucleotide sequence ID" value="NC_076129.1"/>
</dbReference>